<feature type="region of interest" description="Disordered" evidence="7">
    <location>
        <begin position="48"/>
        <end position="89"/>
    </location>
</feature>
<feature type="region of interest" description="Disordered" evidence="7">
    <location>
        <begin position="560"/>
        <end position="641"/>
    </location>
</feature>
<protein>
    <submittedName>
        <fullName evidence="10">PH and SEC7 domain-containing protein 1-like</fullName>
    </submittedName>
</protein>
<feature type="compositionally biased region" description="Polar residues" evidence="7">
    <location>
        <begin position="50"/>
        <end position="61"/>
    </location>
</feature>
<feature type="region of interest" description="Disordered" evidence="7">
    <location>
        <begin position="425"/>
        <end position="482"/>
    </location>
</feature>
<dbReference type="SUPFAM" id="SSF48425">
    <property type="entry name" value="Sec7 domain"/>
    <property type="match status" value="1"/>
</dbReference>
<feature type="region of interest" description="Disordered" evidence="7">
    <location>
        <begin position="1"/>
        <end position="21"/>
    </location>
</feature>
<dbReference type="PRINTS" id="PR00683">
    <property type="entry name" value="SPECTRINPH"/>
</dbReference>
<dbReference type="PANTHER" id="PTHR10663">
    <property type="entry name" value="GUANYL-NUCLEOTIDE EXCHANGE FACTOR"/>
    <property type="match status" value="1"/>
</dbReference>
<dbReference type="SMART" id="SM00233">
    <property type="entry name" value="PH"/>
    <property type="match status" value="1"/>
</dbReference>
<feature type="compositionally biased region" description="Polar residues" evidence="7">
    <location>
        <begin position="431"/>
        <end position="449"/>
    </location>
</feature>
<dbReference type="InterPro" id="IPR041681">
    <property type="entry name" value="PH_9"/>
</dbReference>
<feature type="region of interest" description="Disordered" evidence="7">
    <location>
        <begin position="688"/>
        <end position="752"/>
    </location>
</feature>
<feature type="region of interest" description="Disordered" evidence="7">
    <location>
        <begin position="269"/>
        <end position="305"/>
    </location>
</feature>
<dbReference type="Gene3D" id="1.10.1000.11">
    <property type="entry name" value="Arf Nucleotide-binding Site Opener,domain 2"/>
    <property type="match status" value="1"/>
</dbReference>
<organism evidence="10 11">
    <name type="scientific">Paramormyrops kingsleyae</name>
    <dbReference type="NCBI Taxonomy" id="1676925"/>
    <lineage>
        <taxon>Eukaryota</taxon>
        <taxon>Metazoa</taxon>
        <taxon>Chordata</taxon>
        <taxon>Craniata</taxon>
        <taxon>Vertebrata</taxon>
        <taxon>Euteleostomi</taxon>
        <taxon>Actinopterygii</taxon>
        <taxon>Neopterygii</taxon>
        <taxon>Teleostei</taxon>
        <taxon>Osteoglossocephala</taxon>
        <taxon>Osteoglossomorpha</taxon>
        <taxon>Osteoglossiformes</taxon>
        <taxon>Mormyridae</taxon>
        <taxon>Paramormyrops</taxon>
    </lineage>
</organism>
<evidence type="ECO:0000259" key="9">
    <source>
        <dbReference type="PROSITE" id="PS50190"/>
    </source>
</evidence>
<evidence type="ECO:0000256" key="5">
    <source>
        <dbReference type="ARBA" id="ARBA00023136"/>
    </source>
</evidence>
<feature type="compositionally biased region" description="Basic and acidic residues" evidence="7">
    <location>
        <begin position="582"/>
        <end position="594"/>
    </location>
</feature>
<evidence type="ECO:0000256" key="4">
    <source>
        <dbReference type="ARBA" id="ARBA00023054"/>
    </source>
</evidence>
<feature type="compositionally biased region" description="Polar residues" evidence="7">
    <location>
        <begin position="1050"/>
        <end position="1064"/>
    </location>
</feature>
<dbReference type="CDD" id="cd13295">
    <property type="entry name" value="PH_EFA6"/>
    <property type="match status" value="1"/>
</dbReference>
<feature type="region of interest" description="Disordered" evidence="7">
    <location>
        <begin position="499"/>
        <end position="532"/>
    </location>
</feature>
<evidence type="ECO:0000313" key="11">
    <source>
        <dbReference type="Proteomes" id="UP000261540"/>
    </source>
</evidence>
<dbReference type="GO" id="GO:0005085">
    <property type="term" value="F:guanyl-nucleotide exchange factor activity"/>
    <property type="evidence" value="ECO:0007669"/>
    <property type="project" value="InterPro"/>
</dbReference>
<sequence length="1589" mass="172650">MDVRALNGEARRPSRNASAVGSASVQGMEVLALNSGALERQRTKHMVNGVNGQDFSPTGSRSKPRGIKFQPHPVDGSGTHKQKLPNGGDGCFVSTALQNGTDRKFKDPGTPSGEVRLPNVVSGKEGMRSVVTFSYIKKASIKTIGSPQGPLRHNSGKTNGMDTMCRPKEERLTPRKRLSNPWFNGPDSSCGSSPKLSYMASRGRQENPPDIRCTPLEAIGRAATQRALKEFGSPQLRLKVARGLCGRNSMHQHHPRCLSWSGSPGLVRRTDSLPVGPHAKRDLPKAASSLPRSPATNHLPGRSNPTVAVASRVKYQVSTEAQKQTLSKSAVPHSNTPASISHDASALNGTCIPSPVPGSGCSAYLSCKAHLHVGEKSEGGMNQLSGTKVANPTNTPNLAHKIAMEATKLSAKFTEVRRSSLPNALADALPSGNTQLTGSQTQNSNQNLKPEQDRGPHQAPMNIPVHGHQLPESDNMADGIPPLGPPSFLYMCDENSSVVQREEKDRNTDVQYCQKPALHGGDPGESPAMPSRLHRFRPRCAEVSSPVRDPRLRCVEARLTDSPTPHRHRLPQYTRGGWSPATDRRQEGRNDKGSRNSLETARCIFLGQGAEQPGASQTSREQEAEEMKAEDGNPCSGPQVRQNALSASPLLLQKQAEFKKREALLLGPILLECTQAGLPVTSHLPDAHEVEGLPEGEGNGVQASSRSSSGVTGSLLDGDSFSSQSSPRDSETGNGSSAIQTDSGSSVMGPSLHSQKIARAKWEFLFGTSSGEGAEAGRKDLPDAATAPPSGTSSESPTPTPPNLLPLASLASHDVQHVYVELVTPPPAEAGASPKTGIIRRTVKYSETDLDAVPLRCYRETDIDEMLAEQDEADSAFGSNRSVMGTSGAGSSPLWGALYGHVGEGAEEEEVADWVSVRMQGDRKKQLACQAEDDFFSNIFMRRPQEEPLDGPPALKSPLQVLTPLRASEEVGFDTFSHHFESIVESYRAKGTSYNSLDGASQCSSCEPTGLTFDPPTLMPDLPGRCFQSAQQIVQLAFAPLAHGELGASHSESSDATRAPSSERLSSEDAPSLGSLGPTESWAANGLVYREKTVRLAGDSDMDLDLSERLGLGSTDTLTNGNRADSEAARRLAKRLFQLDGFRKSDVALHLSKNNDFSRVVAEEYLGFFDFAGLTLEQALRIFLREFALKGETQERERVLSHFSSRFLQCNPDSVTCEDSIHALTCALMLLNSDLHGQNVGRRMSCMQFVSNLEGMNNGQDFPKDLLKALYNSIKNEKLQWTIDEEELRKSFSELGDSTSRGAKRIGGGGGHSLMGVTPQPGAPVYKTGFLVRKVHADSDGKRTPRGKRGWKTFYAVLKGLILYMQKGELRPEKQLSDEDLKNAVSIHHSLAMRAADYSKRPNVFYLRTADWRLYLFQAPNAEQMQSWITRINTVAAMFSAPPFPAAIGSQKKFSRPLLPGSTSKLSQEEQVQSHEARLRTVSSELAELRSYPPDRKVKGRELEEYHQRDEYLDFEKTRYSTYSTLLHAKIRCGEEDLSVFECQVLEEGSLQQARSSPTLQQEGSLADSVKPAKRADGPRHSCRQAVKK</sequence>
<evidence type="ECO:0000256" key="3">
    <source>
        <dbReference type="ARBA" id="ARBA00022553"/>
    </source>
</evidence>
<proteinExistence type="predicted"/>
<feature type="domain" description="SEC7" evidence="9">
    <location>
        <begin position="1112"/>
        <end position="1277"/>
    </location>
</feature>
<dbReference type="Ensembl" id="ENSPKIT00000012815.1">
    <property type="protein sequence ID" value="ENSPKIP00000031957.1"/>
    <property type="gene ID" value="ENSPKIG00000012233.1"/>
</dbReference>
<evidence type="ECO:0000313" key="10">
    <source>
        <dbReference type="Ensembl" id="ENSPKIP00000031933.1"/>
    </source>
</evidence>
<dbReference type="GeneTree" id="ENSGT00940000155061"/>
<keyword evidence="3" id="KW-0597">Phosphoprotein</keyword>
<evidence type="ECO:0000256" key="2">
    <source>
        <dbReference type="ARBA" id="ARBA00022475"/>
    </source>
</evidence>
<dbReference type="OrthoDB" id="2157641at2759"/>
<reference evidence="10" key="1">
    <citation type="submission" date="2025-05" db="UniProtKB">
        <authorList>
            <consortium name="Ensembl"/>
        </authorList>
    </citation>
    <scope>IDENTIFICATION</scope>
</reference>
<dbReference type="SMART" id="SM00222">
    <property type="entry name" value="Sec7"/>
    <property type="match status" value="1"/>
</dbReference>
<keyword evidence="11" id="KW-1185">Reference proteome</keyword>
<feature type="region of interest" description="Disordered" evidence="7">
    <location>
        <begin position="145"/>
        <end position="212"/>
    </location>
</feature>
<feature type="region of interest" description="Disordered" evidence="7">
    <location>
        <begin position="1550"/>
        <end position="1589"/>
    </location>
</feature>
<evidence type="ECO:0000256" key="6">
    <source>
        <dbReference type="ARBA" id="ARBA00023273"/>
    </source>
</evidence>
<feature type="domain" description="PH" evidence="8">
    <location>
        <begin position="1324"/>
        <end position="1437"/>
    </location>
</feature>
<dbReference type="InterPro" id="IPR001849">
    <property type="entry name" value="PH_domain"/>
</dbReference>
<feature type="region of interest" description="Disordered" evidence="7">
    <location>
        <begin position="771"/>
        <end position="805"/>
    </location>
</feature>
<feature type="compositionally biased region" description="Polar residues" evidence="7">
    <location>
        <begin position="1550"/>
        <end position="1564"/>
    </location>
</feature>
<dbReference type="FunFam" id="2.30.29.30:FF:000054">
    <property type="entry name" value="PH and SEC7 domain-containing protein 3"/>
    <property type="match status" value="1"/>
</dbReference>
<feature type="compositionally biased region" description="Polar residues" evidence="7">
    <location>
        <begin position="732"/>
        <end position="752"/>
    </location>
</feature>
<dbReference type="InterPro" id="IPR001605">
    <property type="entry name" value="PH_dom-spectrin-type"/>
</dbReference>
<dbReference type="PROSITE" id="PS50190">
    <property type="entry name" value="SEC7"/>
    <property type="match status" value="1"/>
</dbReference>
<dbReference type="Gene3D" id="2.30.29.30">
    <property type="entry name" value="Pleckstrin-homology domain (PH domain)/Phosphotyrosine-binding domain (PTB)"/>
    <property type="match status" value="1"/>
</dbReference>
<dbReference type="Pfam" id="PF15410">
    <property type="entry name" value="PH_9"/>
    <property type="match status" value="1"/>
</dbReference>
<dbReference type="SUPFAM" id="SSF50729">
    <property type="entry name" value="PH domain-like"/>
    <property type="match status" value="1"/>
</dbReference>
<feature type="compositionally biased region" description="Polar residues" evidence="7">
    <location>
        <begin position="186"/>
        <end position="195"/>
    </location>
</feature>
<feature type="compositionally biased region" description="Low complexity" evidence="7">
    <location>
        <begin position="700"/>
        <end position="727"/>
    </location>
</feature>
<evidence type="ECO:0000259" key="8">
    <source>
        <dbReference type="PROSITE" id="PS50003"/>
    </source>
</evidence>
<feature type="compositionally biased region" description="Basic and acidic residues" evidence="7">
    <location>
        <begin position="620"/>
        <end position="631"/>
    </location>
</feature>
<dbReference type="PANTHER" id="PTHR10663:SF334">
    <property type="entry name" value="PH AND SEC7 DOMAIN-CONTAINING PROTEIN 1"/>
    <property type="match status" value="1"/>
</dbReference>
<accession>A0A3B3SNK4</accession>
<dbReference type="KEGG" id="pki:111848393"/>
<keyword evidence="4" id="KW-0175">Coiled coil</keyword>
<name>A0A3B3SNK4_9TELE</name>
<feature type="compositionally biased region" description="Low complexity" evidence="7">
    <location>
        <begin position="783"/>
        <end position="797"/>
    </location>
</feature>
<dbReference type="Ensembl" id="ENSPKIT00000012791.1">
    <property type="protein sequence ID" value="ENSPKIP00000031933.1"/>
    <property type="gene ID" value="ENSPKIG00000012233.1"/>
</dbReference>
<feature type="region of interest" description="Disordered" evidence="7">
    <location>
        <begin position="1047"/>
        <end position="1078"/>
    </location>
</feature>
<dbReference type="CDD" id="cd00171">
    <property type="entry name" value="Sec7"/>
    <property type="match status" value="1"/>
</dbReference>
<keyword evidence="5" id="KW-0472">Membrane</keyword>
<dbReference type="InterPro" id="IPR000904">
    <property type="entry name" value="Sec7_dom"/>
</dbReference>
<dbReference type="InterPro" id="IPR011993">
    <property type="entry name" value="PH-like_dom_sf"/>
</dbReference>
<dbReference type="PROSITE" id="PS50003">
    <property type="entry name" value="PH_DOMAIN"/>
    <property type="match status" value="1"/>
</dbReference>
<evidence type="ECO:0000256" key="1">
    <source>
        <dbReference type="ARBA" id="ARBA00004632"/>
    </source>
</evidence>
<dbReference type="InterPro" id="IPR023394">
    <property type="entry name" value="Sec7_C_sf"/>
</dbReference>
<keyword evidence="6" id="KW-0966">Cell projection</keyword>
<dbReference type="Pfam" id="PF01369">
    <property type="entry name" value="Sec7"/>
    <property type="match status" value="1"/>
</dbReference>
<comment type="subcellular location">
    <subcellularLocation>
        <location evidence="1">Cell projection</location>
        <location evidence="1">Ruffle membrane</location>
    </subcellularLocation>
</comment>
<keyword evidence="2" id="KW-1003">Cell membrane</keyword>
<dbReference type="GO" id="GO:0032012">
    <property type="term" value="P:regulation of ARF protein signal transduction"/>
    <property type="evidence" value="ECO:0007669"/>
    <property type="project" value="InterPro"/>
</dbReference>
<dbReference type="GO" id="GO:0005543">
    <property type="term" value="F:phospholipid binding"/>
    <property type="evidence" value="ECO:0007669"/>
    <property type="project" value="InterPro"/>
</dbReference>
<dbReference type="GO" id="GO:0032587">
    <property type="term" value="C:ruffle membrane"/>
    <property type="evidence" value="ECO:0007669"/>
    <property type="project" value="UniProtKB-SubCell"/>
</dbReference>
<feature type="region of interest" description="Disordered" evidence="7">
    <location>
        <begin position="100"/>
        <end position="119"/>
    </location>
</feature>
<dbReference type="Proteomes" id="UP000261540">
    <property type="component" value="Unplaced"/>
</dbReference>
<dbReference type="InterPro" id="IPR035999">
    <property type="entry name" value="Sec7_dom_sf"/>
</dbReference>
<evidence type="ECO:0000256" key="7">
    <source>
        <dbReference type="SAM" id="MobiDB-lite"/>
    </source>
</evidence>
<dbReference type="FunFam" id="1.10.1000.11:FF:000004">
    <property type="entry name" value="PH and SEC7 domain-containing protein 2"/>
    <property type="match status" value="1"/>
</dbReference>